<reference evidence="3" key="1">
    <citation type="submission" date="2021-05" db="EMBL/GenBank/DDBJ databases">
        <authorList>
            <person name="Alioto T."/>
            <person name="Alioto T."/>
            <person name="Gomez Garrido J."/>
        </authorList>
    </citation>
    <scope>NUCLEOTIDE SEQUENCE</scope>
</reference>
<evidence type="ECO:0000313" key="3">
    <source>
        <dbReference type="EMBL" id="CAG6491717.1"/>
    </source>
</evidence>
<dbReference type="EMBL" id="HBUE01119459">
    <property type="protein sequence ID" value="CAG6491717.1"/>
    <property type="molecule type" value="Transcribed_RNA"/>
</dbReference>
<proteinExistence type="predicted"/>
<name>A0A8D8CE96_CULPI</name>
<keyword evidence="1" id="KW-1133">Transmembrane helix</keyword>
<feature type="signal peptide" evidence="2">
    <location>
        <begin position="1"/>
        <end position="16"/>
    </location>
</feature>
<protein>
    <submittedName>
        <fullName evidence="3">(northern house mosquito) hypothetical protein</fullName>
    </submittedName>
</protein>
<feature type="chain" id="PRO_5033988400" evidence="2">
    <location>
        <begin position="17"/>
        <end position="136"/>
    </location>
</feature>
<dbReference type="AlphaFoldDB" id="A0A8D8CE96"/>
<keyword evidence="1" id="KW-0812">Transmembrane</keyword>
<keyword evidence="1" id="KW-0472">Membrane</keyword>
<organism evidence="3">
    <name type="scientific">Culex pipiens</name>
    <name type="common">House mosquito</name>
    <dbReference type="NCBI Taxonomy" id="7175"/>
    <lineage>
        <taxon>Eukaryota</taxon>
        <taxon>Metazoa</taxon>
        <taxon>Ecdysozoa</taxon>
        <taxon>Arthropoda</taxon>
        <taxon>Hexapoda</taxon>
        <taxon>Insecta</taxon>
        <taxon>Pterygota</taxon>
        <taxon>Neoptera</taxon>
        <taxon>Endopterygota</taxon>
        <taxon>Diptera</taxon>
        <taxon>Nematocera</taxon>
        <taxon>Culicoidea</taxon>
        <taxon>Culicidae</taxon>
        <taxon>Culicinae</taxon>
        <taxon>Culicini</taxon>
        <taxon>Culex</taxon>
        <taxon>Culex</taxon>
    </lineage>
</organism>
<feature type="transmembrane region" description="Helical" evidence="1">
    <location>
        <begin position="31"/>
        <end position="49"/>
    </location>
</feature>
<evidence type="ECO:0000256" key="1">
    <source>
        <dbReference type="SAM" id="Phobius"/>
    </source>
</evidence>
<sequence length="136" mass="14274">MIGSMQALLLPWVVAAVNILASNVTGIDFIGLLLVLVTIVWEVLMGLLAKLVRVAVEEMGVIEMGLAVMAIGVDFVGVEVATKVGCCCCCGCWDVEATAGDLMRTLNLGFFEADSGVTGSFLRDLTGVFSLINSSI</sequence>
<evidence type="ECO:0000256" key="2">
    <source>
        <dbReference type="SAM" id="SignalP"/>
    </source>
</evidence>
<accession>A0A8D8CE96</accession>
<keyword evidence="2" id="KW-0732">Signal</keyword>